<name>A0A3E4MRK8_PARDI</name>
<accession>A0A3E4MRK8</accession>
<reference evidence="1" key="2">
    <citation type="submission" date="2023-01" db="EMBL/GenBank/DDBJ databases">
        <title>Human gut microbiome strain richness.</title>
        <authorList>
            <person name="Chen-Liaw A."/>
        </authorList>
    </citation>
    <scope>NUCLEOTIDE SEQUENCE</scope>
    <source>
        <strain evidence="1">RTP21484st1_E5_RTP21484_190118</strain>
    </source>
</reference>
<dbReference type="Proteomes" id="UP000441609">
    <property type="component" value="Unassembled WGS sequence"/>
</dbReference>
<proteinExistence type="predicted"/>
<reference evidence="2 3" key="1">
    <citation type="journal article" date="2019" name="Nat. Med.">
        <title>A library of human gut bacterial isolates paired with longitudinal multiomics data enables mechanistic microbiome research.</title>
        <authorList>
            <person name="Poyet M."/>
            <person name="Groussin M."/>
            <person name="Gibbons S.M."/>
            <person name="Avila-Pacheco J."/>
            <person name="Jiang X."/>
            <person name="Kearney S.M."/>
            <person name="Perrotta A.R."/>
            <person name="Berdy B."/>
            <person name="Zhao S."/>
            <person name="Lieberman T.D."/>
            <person name="Swanson P.K."/>
            <person name="Smith M."/>
            <person name="Roesemann S."/>
            <person name="Alexander J.E."/>
            <person name="Rich S.A."/>
            <person name="Livny J."/>
            <person name="Vlamakis H."/>
            <person name="Clish C."/>
            <person name="Bullock K."/>
            <person name="Deik A."/>
            <person name="Scott J."/>
            <person name="Pierce K.A."/>
            <person name="Xavier R.J."/>
            <person name="Alm E.J."/>
        </authorList>
    </citation>
    <scope>NUCLEOTIDE SEQUENCE [LARGE SCALE GENOMIC DNA]</scope>
    <source>
        <strain evidence="2 3">BIOML-A20</strain>
    </source>
</reference>
<gene>
    <name evidence="2" type="ORF">GKD70_10740</name>
    <name evidence="1" type="ORF">PN599_15070</name>
</gene>
<evidence type="ECO:0000313" key="2">
    <source>
        <dbReference type="EMBL" id="MSB73756.1"/>
    </source>
</evidence>
<dbReference type="Proteomes" id="UP001210126">
    <property type="component" value="Unassembled WGS sequence"/>
</dbReference>
<organism evidence="2 3">
    <name type="scientific">Parabacteroides distasonis</name>
    <dbReference type="NCBI Taxonomy" id="823"/>
    <lineage>
        <taxon>Bacteria</taxon>
        <taxon>Pseudomonadati</taxon>
        <taxon>Bacteroidota</taxon>
        <taxon>Bacteroidia</taxon>
        <taxon>Bacteroidales</taxon>
        <taxon>Tannerellaceae</taxon>
        <taxon>Parabacteroides</taxon>
    </lineage>
</organism>
<dbReference type="OrthoDB" id="9808975at2"/>
<dbReference type="AlphaFoldDB" id="A0A3E4MRK8"/>
<dbReference type="RefSeq" id="WP_005861768.1">
    <property type="nucleotide sequence ID" value="NZ_CACRUW010000004.1"/>
</dbReference>
<protein>
    <submittedName>
        <fullName evidence="2">Uncharacterized protein</fullName>
    </submittedName>
</protein>
<comment type="caution">
    <text evidence="2">The sequence shown here is derived from an EMBL/GenBank/DDBJ whole genome shotgun (WGS) entry which is preliminary data.</text>
</comment>
<sequence length="398" mass="47588">MRTFRSIDELVRTLDRERELLREMFHKRTSLSFKYDFAVELTDYKEERVQSLINHGVIRSSGDFLEMEDIYLKFFEEVLQVNEEVNVAYIQGHLSKLNEQIEYYLKENNERRRYNYHNDVRRTLKNIALTTVRNVIDLKRNLDSTYKNEPNYQIKKVKLQRLGEKLKNIIQLINKCENAIDKDQLLFFRKAMDAQMRATVSDVKLQLIDSSHNLMEIQRQIVHYLNMIEYQNRIFEKVRKLKYLKEQFLLEENTNIKQVLAERNHVWMEPQPSYRIKLSIDYLRNSDEALTLIKKLATKLKRRDDKSRDVAEAIPTEYLEGKAEVIDQVNLREVYNSFVASGEHLFAFVMNYAYKNAVSTEDKLVFFCQIASEYAEDLNFSDRYECKGQVEYPLVFPK</sequence>
<evidence type="ECO:0000313" key="1">
    <source>
        <dbReference type="EMBL" id="MDB9006317.1"/>
    </source>
</evidence>
<dbReference type="EMBL" id="JAQMPJ010000014">
    <property type="protein sequence ID" value="MDB9006317.1"/>
    <property type="molecule type" value="Genomic_DNA"/>
</dbReference>
<evidence type="ECO:0000313" key="3">
    <source>
        <dbReference type="Proteomes" id="UP000441609"/>
    </source>
</evidence>
<dbReference type="EMBL" id="WKMO01000008">
    <property type="protein sequence ID" value="MSB73756.1"/>
    <property type="molecule type" value="Genomic_DNA"/>
</dbReference>